<organism evidence="3 4">
    <name type="scientific">Kipferlia bialata</name>
    <dbReference type="NCBI Taxonomy" id="797122"/>
    <lineage>
        <taxon>Eukaryota</taxon>
        <taxon>Metamonada</taxon>
        <taxon>Carpediemonas-like organisms</taxon>
        <taxon>Kipferlia</taxon>
    </lineage>
</organism>
<keyword evidence="2" id="KW-1133">Transmembrane helix</keyword>
<feature type="transmembrane region" description="Helical" evidence="2">
    <location>
        <begin position="55"/>
        <end position="84"/>
    </location>
</feature>
<proteinExistence type="predicted"/>
<keyword evidence="2" id="KW-0812">Transmembrane</keyword>
<dbReference type="EMBL" id="BDIP01006103">
    <property type="protein sequence ID" value="GIQ90379.1"/>
    <property type="molecule type" value="Genomic_DNA"/>
</dbReference>
<dbReference type="AlphaFoldDB" id="A0A9K3DAJ2"/>
<evidence type="ECO:0000313" key="3">
    <source>
        <dbReference type="EMBL" id="GIQ90379.1"/>
    </source>
</evidence>
<dbReference type="Proteomes" id="UP000265618">
    <property type="component" value="Unassembled WGS sequence"/>
</dbReference>
<sequence length="85" mass="9572">MVKVPLPELPGPLNKEKRTERKEMKQNILSDELSTFSGFRAPPVKPPVLMSSLKFIFGIFLVPVRFIIGVILLLIICITARLVLI</sequence>
<keyword evidence="2" id="KW-0472">Membrane</keyword>
<evidence type="ECO:0000256" key="2">
    <source>
        <dbReference type="SAM" id="Phobius"/>
    </source>
</evidence>
<evidence type="ECO:0000313" key="4">
    <source>
        <dbReference type="Proteomes" id="UP000265618"/>
    </source>
</evidence>
<accession>A0A9K3DAJ2</accession>
<reference evidence="3 4" key="1">
    <citation type="journal article" date="2018" name="PLoS ONE">
        <title>The draft genome of Kipferlia bialata reveals reductive genome evolution in fornicate parasites.</title>
        <authorList>
            <person name="Tanifuji G."/>
            <person name="Takabayashi S."/>
            <person name="Kume K."/>
            <person name="Takagi M."/>
            <person name="Nakayama T."/>
            <person name="Kamikawa R."/>
            <person name="Inagaki Y."/>
            <person name="Hashimoto T."/>
        </authorList>
    </citation>
    <scope>NUCLEOTIDE SEQUENCE [LARGE SCALE GENOMIC DNA]</scope>
    <source>
        <strain evidence="3">NY0173</strain>
    </source>
</reference>
<feature type="non-terminal residue" evidence="3">
    <location>
        <position position="85"/>
    </location>
</feature>
<keyword evidence="4" id="KW-1185">Reference proteome</keyword>
<comment type="caution">
    <text evidence="3">The sequence shown here is derived from an EMBL/GenBank/DDBJ whole genome shotgun (WGS) entry which is preliminary data.</text>
</comment>
<gene>
    <name evidence="3" type="ORF">KIPB_013150</name>
</gene>
<feature type="region of interest" description="Disordered" evidence="1">
    <location>
        <begin position="1"/>
        <end position="22"/>
    </location>
</feature>
<evidence type="ECO:0000256" key="1">
    <source>
        <dbReference type="SAM" id="MobiDB-lite"/>
    </source>
</evidence>
<protein>
    <submittedName>
        <fullName evidence="3">Uncharacterized protein</fullName>
    </submittedName>
</protein>
<name>A0A9K3DAJ2_9EUKA</name>